<name>A0A8B8MMX4_ABRPR</name>
<keyword evidence="4" id="KW-1185">Reference proteome</keyword>
<evidence type="ECO:0000256" key="1">
    <source>
        <dbReference type="ARBA" id="ARBA00006010"/>
    </source>
</evidence>
<evidence type="ECO:0000313" key="5">
    <source>
        <dbReference type="RefSeq" id="XP_027368589.1"/>
    </source>
</evidence>
<dbReference type="RefSeq" id="XP_027368589.1">
    <property type="nucleotide sequence ID" value="XM_027512788.1"/>
</dbReference>
<reference evidence="5" key="2">
    <citation type="submission" date="2025-08" db="UniProtKB">
        <authorList>
            <consortium name="RefSeq"/>
        </authorList>
    </citation>
    <scope>IDENTIFICATION</scope>
    <source>
        <tissue evidence="5">Young leaves</tissue>
    </source>
</reference>
<feature type="chain" id="PRO_5034173337" evidence="3">
    <location>
        <begin position="25"/>
        <end position="159"/>
    </location>
</feature>
<comment type="similarity">
    <text evidence="1">Belongs to the STIG1 family.</text>
</comment>
<dbReference type="PANTHER" id="PTHR33227">
    <property type="entry name" value="STIGMA-SPECIFIC STIG1-LIKE PROTEIN 3"/>
    <property type="match status" value="1"/>
</dbReference>
<accession>A0A8B8MMX4</accession>
<reference evidence="4" key="1">
    <citation type="journal article" date="2019" name="Toxins">
        <title>Detection of Abrin-Like and Prepropulchellin-Like Toxin Genes and Transcripts Using Whole Genome Sequencing and Full-Length Transcript Sequencing of Abrus precatorius.</title>
        <authorList>
            <person name="Hovde B.T."/>
            <person name="Daligault H.E."/>
            <person name="Hanschen E.R."/>
            <person name="Kunde Y.A."/>
            <person name="Johnson M.B."/>
            <person name="Starkenburg S.R."/>
            <person name="Johnson S.L."/>
        </authorList>
    </citation>
    <scope>NUCLEOTIDE SEQUENCE [LARGE SCALE GENOMIC DNA]</scope>
</reference>
<dbReference type="InterPro" id="IPR006969">
    <property type="entry name" value="Stig-like"/>
</dbReference>
<sequence length="159" mass="17566">MTPRAQSLALVTLLMLLLLIKVEGNSTPKEDYENVTNVASSSPKLMKQDKNQAIVGCRNTPWICSQGEFPPRSLCCGDLCVDITTDRNNCGLCGIRCPYNWLCCNRLCRNTNLNPFNCGSCGRICPIGRFCIFGFCAYQQPFTGPPLFPPLPPQPPAME</sequence>
<gene>
    <name evidence="5" type="primary">LOC113874568</name>
</gene>
<keyword evidence="2 3" id="KW-0732">Signal</keyword>
<evidence type="ECO:0000256" key="3">
    <source>
        <dbReference type="SAM" id="SignalP"/>
    </source>
</evidence>
<dbReference type="GeneID" id="113874568"/>
<feature type="signal peptide" evidence="3">
    <location>
        <begin position="1"/>
        <end position="24"/>
    </location>
</feature>
<evidence type="ECO:0000256" key="2">
    <source>
        <dbReference type="ARBA" id="ARBA00022729"/>
    </source>
</evidence>
<dbReference type="Pfam" id="PF04885">
    <property type="entry name" value="Stig1"/>
    <property type="match status" value="1"/>
</dbReference>
<dbReference type="KEGG" id="aprc:113874568"/>
<proteinExistence type="inferred from homology"/>
<organism evidence="4 5">
    <name type="scientific">Abrus precatorius</name>
    <name type="common">Indian licorice</name>
    <name type="synonym">Glycine abrus</name>
    <dbReference type="NCBI Taxonomy" id="3816"/>
    <lineage>
        <taxon>Eukaryota</taxon>
        <taxon>Viridiplantae</taxon>
        <taxon>Streptophyta</taxon>
        <taxon>Embryophyta</taxon>
        <taxon>Tracheophyta</taxon>
        <taxon>Spermatophyta</taxon>
        <taxon>Magnoliopsida</taxon>
        <taxon>eudicotyledons</taxon>
        <taxon>Gunneridae</taxon>
        <taxon>Pentapetalae</taxon>
        <taxon>rosids</taxon>
        <taxon>fabids</taxon>
        <taxon>Fabales</taxon>
        <taxon>Fabaceae</taxon>
        <taxon>Papilionoideae</taxon>
        <taxon>50 kb inversion clade</taxon>
        <taxon>NPAAA clade</taxon>
        <taxon>indigoferoid/millettioid clade</taxon>
        <taxon>Abreae</taxon>
        <taxon>Abrus</taxon>
    </lineage>
</organism>
<dbReference type="PANTHER" id="PTHR33227:SF58">
    <property type="entry name" value="STIGMA-SPECIFIC STIG1 FAMILY PROTEIN"/>
    <property type="match status" value="1"/>
</dbReference>
<evidence type="ECO:0000313" key="4">
    <source>
        <dbReference type="Proteomes" id="UP000694853"/>
    </source>
</evidence>
<dbReference type="OrthoDB" id="2013942at2759"/>
<dbReference type="Proteomes" id="UP000694853">
    <property type="component" value="Unplaced"/>
</dbReference>
<dbReference type="AlphaFoldDB" id="A0A8B8MMX4"/>
<protein>
    <submittedName>
        <fullName evidence="5">Stigma-specific STIG1-like protein 1</fullName>
    </submittedName>
</protein>